<evidence type="ECO:0000256" key="6">
    <source>
        <dbReference type="ARBA" id="ARBA00023012"/>
    </source>
</evidence>
<name>A0A3B0VB33_9ZZZZ</name>
<keyword evidence="4 11" id="KW-0418">Kinase</keyword>
<reference evidence="11" key="1">
    <citation type="submission" date="2018-06" db="EMBL/GenBank/DDBJ databases">
        <authorList>
            <person name="Zhirakovskaya E."/>
        </authorList>
    </citation>
    <scope>NUCLEOTIDE SEQUENCE</scope>
</reference>
<dbReference type="AlphaFoldDB" id="A0A3B0VB33"/>
<keyword evidence="6" id="KW-0902">Two-component regulatory system</keyword>
<evidence type="ECO:0000259" key="9">
    <source>
        <dbReference type="PROSITE" id="PS50109"/>
    </source>
</evidence>
<dbReference type="PANTHER" id="PTHR43065">
    <property type="entry name" value="SENSOR HISTIDINE KINASE"/>
    <property type="match status" value="1"/>
</dbReference>
<dbReference type="PANTHER" id="PTHR43065:SF46">
    <property type="entry name" value="C4-DICARBOXYLATE TRANSPORT SENSOR PROTEIN DCTB"/>
    <property type="match status" value="1"/>
</dbReference>
<keyword evidence="8" id="KW-0812">Transmembrane</keyword>
<evidence type="ECO:0000256" key="3">
    <source>
        <dbReference type="ARBA" id="ARBA00022741"/>
    </source>
</evidence>
<dbReference type="InterPro" id="IPR003594">
    <property type="entry name" value="HATPase_dom"/>
</dbReference>
<feature type="non-terminal residue" evidence="11">
    <location>
        <position position="1"/>
    </location>
</feature>
<keyword evidence="7" id="KW-0175">Coiled coil</keyword>
<evidence type="ECO:0000256" key="4">
    <source>
        <dbReference type="ARBA" id="ARBA00022777"/>
    </source>
</evidence>
<dbReference type="InterPro" id="IPR013656">
    <property type="entry name" value="PAS_4"/>
</dbReference>
<keyword evidence="5" id="KW-0067">ATP-binding</keyword>
<dbReference type="PRINTS" id="PR00344">
    <property type="entry name" value="BCTRLSENSOR"/>
</dbReference>
<dbReference type="CDD" id="cd00082">
    <property type="entry name" value="HisKA"/>
    <property type="match status" value="1"/>
</dbReference>
<dbReference type="PROSITE" id="PS50110">
    <property type="entry name" value="RESPONSE_REGULATORY"/>
    <property type="match status" value="1"/>
</dbReference>
<feature type="domain" description="Response regulatory" evidence="10">
    <location>
        <begin position="523"/>
        <end position="639"/>
    </location>
</feature>
<organism evidence="11">
    <name type="scientific">hydrothermal vent metagenome</name>
    <dbReference type="NCBI Taxonomy" id="652676"/>
    <lineage>
        <taxon>unclassified sequences</taxon>
        <taxon>metagenomes</taxon>
        <taxon>ecological metagenomes</taxon>
    </lineage>
</organism>
<dbReference type="GO" id="GO:0000155">
    <property type="term" value="F:phosphorelay sensor kinase activity"/>
    <property type="evidence" value="ECO:0007669"/>
    <property type="project" value="InterPro"/>
</dbReference>
<dbReference type="InterPro" id="IPR003661">
    <property type="entry name" value="HisK_dim/P_dom"/>
</dbReference>
<dbReference type="PROSITE" id="PS50109">
    <property type="entry name" value="HIS_KIN"/>
    <property type="match status" value="1"/>
</dbReference>
<dbReference type="InterPro" id="IPR035965">
    <property type="entry name" value="PAS-like_dom_sf"/>
</dbReference>
<dbReference type="SMART" id="SM00448">
    <property type="entry name" value="REC"/>
    <property type="match status" value="1"/>
</dbReference>
<evidence type="ECO:0000256" key="2">
    <source>
        <dbReference type="ARBA" id="ARBA00022679"/>
    </source>
</evidence>
<dbReference type="GO" id="GO:0005524">
    <property type="term" value="F:ATP binding"/>
    <property type="evidence" value="ECO:0007669"/>
    <property type="project" value="UniProtKB-KW"/>
</dbReference>
<keyword evidence="8" id="KW-0472">Membrane</keyword>
<dbReference type="Gene3D" id="1.10.287.130">
    <property type="match status" value="1"/>
</dbReference>
<keyword evidence="3" id="KW-0547">Nucleotide-binding</keyword>
<evidence type="ECO:0000313" key="11">
    <source>
        <dbReference type="EMBL" id="VAW37940.1"/>
    </source>
</evidence>
<feature type="coiled-coil region" evidence="7">
    <location>
        <begin position="74"/>
        <end position="126"/>
    </location>
</feature>
<dbReference type="InterPro" id="IPR011006">
    <property type="entry name" value="CheY-like_superfamily"/>
</dbReference>
<sequence>TLDTKNGVYDIFTSYVIKNIQGREIGRIIQALDVTSLVESQRRDLFRLIVITLTLLVVATVILYFSFNTILGRIGELNDRLRGKNEELRRAGEQLEVLVEKRTAELEETNRHLKEEVRRRQEANRALHCSVHEWQSTFDAISDPVTILDKDLVIVVANKAAHELLSPDGGEVVGRNCYTLFAAGSKPCQNCPASAASYDGVFHEQKIEHNYLGKTFIVSCSPIVDGKEILGFVHTARDITKEKNLKKQLVQAQKMEAIATLAGGIAHDFNNILGAILGNADLLLYRIPPSRQDNDSAPAGDPGITLQDVRVNLKAIKKAGNRAKELVSQILTFSRQTQTQRRNVLVTPVIKEAIKLLRASLPANIEINFSMDKNIDHIYADLTRVHQVFMNLCTNAAQSMKEKGGRLDVSLRSIEAGPEELKRYPELQPGRYVALAVRDTGHGMSKEVIDRIFDPFFTTRGVGEGTGMGLAVIHGIVSAHEGIIDVQSEKGRGSVFTVFFPAVKEADVEVQDAVLGLPRGNEKILFVDDEEDIVKMSTRMLEYLGYQVYVARSGDQALAMIKAEAADIDLVITDYSMPGITGLQLAEKIIKIRNKLPVILCSGFSEAVIVGEASKAINCRFLSKPLDMNVLARTIREILSGRDQECES</sequence>
<dbReference type="SUPFAM" id="SSF55785">
    <property type="entry name" value="PYP-like sensor domain (PAS domain)"/>
    <property type="match status" value="1"/>
</dbReference>
<dbReference type="InterPro" id="IPR036097">
    <property type="entry name" value="HisK_dim/P_sf"/>
</dbReference>
<dbReference type="SMART" id="SM00388">
    <property type="entry name" value="HisKA"/>
    <property type="match status" value="1"/>
</dbReference>
<dbReference type="Pfam" id="PF08448">
    <property type="entry name" value="PAS_4"/>
    <property type="match status" value="1"/>
</dbReference>
<gene>
    <name evidence="11" type="ORF">MNBD_DELTA04-781</name>
</gene>
<feature type="transmembrane region" description="Helical" evidence="8">
    <location>
        <begin position="45"/>
        <end position="67"/>
    </location>
</feature>
<evidence type="ECO:0000256" key="7">
    <source>
        <dbReference type="SAM" id="Coils"/>
    </source>
</evidence>
<dbReference type="SMART" id="SM00387">
    <property type="entry name" value="HATPase_c"/>
    <property type="match status" value="1"/>
</dbReference>
<dbReference type="Pfam" id="PF00512">
    <property type="entry name" value="HisKA"/>
    <property type="match status" value="1"/>
</dbReference>
<dbReference type="Gene3D" id="3.30.450.20">
    <property type="entry name" value="PAS domain"/>
    <property type="match status" value="1"/>
</dbReference>
<evidence type="ECO:0000256" key="8">
    <source>
        <dbReference type="SAM" id="Phobius"/>
    </source>
</evidence>
<dbReference type="InterPro" id="IPR005467">
    <property type="entry name" value="His_kinase_dom"/>
</dbReference>
<feature type="domain" description="Histidine kinase" evidence="9">
    <location>
        <begin position="264"/>
        <end position="504"/>
    </location>
</feature>
<dbReference type="Gene3D" id="3.30.565.10">
    <property type="entry name" value="Histidine kinase-like ATPase, C-terminal domain"/>
    <property type="match status" value="1"/>
</dbReference>
<keyword evidence="2" id="KW-0808">Transferase</keyword>
<accession>A0A3B0VB33</accession>
<keyword evidence="8" id="KW-1133">Transmembrane helix</keyword>
<evidence type="ECO:0000259" key="10">
    <source>
        <dbReference type="PROSITE" id="PS50110"/>
    </source>
</evidence>
<dbReference type="InterPro" id="IPR004358">
    <property type="entry name" value="Sig_transdc_His_kin-like_C"/>
</dbReference>
<proteinExistence type="predicted"/>
<keyword evidence="1" id="KW-0597">Phosphoprotein</keyword>
<dbReference type="InterPro" id="IPR001789">
    <property type="entry name" value="Sig_transdc_resp-reg_receiver"/>
</dbReference>
<evidence type="ECO:0000256" key="5">
    <source>
        <dbReference type="ARBA" id="ARBA00022840"/>
    </source>
</evidence>
<dbReference type="Pfam" id="PF00072">
    <property type="entry name" value="Response_reg"/>
    <property type="match status" value="1"/>
</dbReference>
<protein>
    <submittedName>
        <fullName evidence="11">Multi-sensor hybrid histidine kinase</fullName>
    </submittedName>
</protein>
<evidence type="ECO:0000256" key="1">
    <source>
        <dbReference type="ARBA" id="ARBA00022553"/>
    </source>
</evidence>
<dbReference type="InterPro" id="IPR036890">
    <property type="entry name" value="HATPase_C_sf"/>
</dbReference>
<dbReference type="SUPFAM" id="SSF47384">
    <property type="entry name" value="Homodimeric domain of signal transducing histidine kinase"/>
    <property type="match status" value="1"/>
</dbReference>
<dbReference type="SUPFAM" id="SSF52172">
    <property type="entry name" value="CheY-like"/>
    <property type="match status" value="1"/>
</dbReference>
<dbReference type="EMBL" id="UOEY01000053">
    <property type="protein sequence ID" value="VAW37940.1"/>
    <property type="molecule type" value="Genomic_DNA"/>
</dbReference>
<dbReference type="SUPFAM" id="SSF55874">
    <property type="entry name" value="ATPase domain of HSP90 chaperone/DNA topoisomerase II/histidine kinase"/>
    <property type="match status" value="1"/>
</dbReference>
<dbReference type="Gene3D" id="3.40.50.2300">
    <property type="match status" value="1"/>
</dbReference>
<dbReference type="Pfam" id="PF02518">
    <property type="entry name" value="HATPase_c"/>
    <property type="match status" value="1"/>
</dbReference>